<proteinExistence type="predicted"/>
<evidence type="ECO:0000259" key="1">
    <source>
        <dbReference type="PROSITE" id="PS50853"/>
    </source>
</evidence>
<dbReference type="SUPFAM" id="SSF50965">
    <property type="entry name" value="Galactose oxidase, central domain"/>
    <property type="match status" value="1"/>
</dbReference>
<dbReference type="PROSITE" id="PS50853">
    <property type="entry name" value="FN3"/>
    <property type="match status" value="1"/>
</dbReference>
<dbReference type="Pfam" id="PF01833">
    <property type="entry name" value="TIG"/>
    <property type="match status" value="3"/>
</dbReference>
<dbReference type="CDD" id="cd00063">
    <property type="entry name" value="FN3"/>
    <property type="match status" value="1"/>
</dbReference>
<organism evidence="2">
    <name type="scientific">freshwater metagenome</name>
    <dbReference type="NCBI Taxonomy" id="449393"/>
    <lineage>
        <taxon>unclassified sequences</taxon>
        <taxon>metagenomes</taxon>
        <taxon>ecological metagenomes</taxon>
    </lineage>
</organism>
<protein>
    <submittedName>
        <fullName evidence="2">Unannotated protein</fullName>
    </submittedName>
</protein>
<dbReference type="SUPFAM" id="SSF81296">
    <property type="entry name" value="E set domains"/>
    <property type="match status" value="2"/>
</dbReference>
<dbReference type="Pfam" id="PF12768">
    <property type="entry name" value="Rax2"/>
    <property type="match status" value="1"/>
</dbReference>
<reference evidence="2" key="1">
    <citation type="submission" date="2020-05" db="EMBL/GenBank/DDBJ databases">
        <authorList>
            <person name="Chiriac C."/>
            <person name="Salcher M."/>
            <person name="Ghai R."/>
            <person name="Kavagutti S V."/>
        </authorList>
    </citation>
    <scope>NUCLEOTIDE SEQUENCE</scope>
</reference>
<dbReference type="EMBL" id="CAFBOZ010000319">
    <property type="protein sequence ID" value="CAB5023110.1"/>
    <property type="molecule type" value="Genomic_DNA"/>
</dbReference>
<sequence length="826" mass="83345">MTAVPSVRRNVRRILSASVAVAVVSVNLTMLPASQAATSDFASAISPMSTGADNTVWSMAADNATAYAVGGFTSMGGVTADGIASYDIATSTWSAMGTFDVTPELVRFSPSGYLYAGGAFSSANSAPYSKSIAMWDGAVWNGLGDSSQELNGQVYAMAFGPDGSLYIGGTFSLAGGSTGLNYVAKWTGTAWQPLGTGVNARVRSIAVDSESNVYVAGDFTQAGATTVASIAMWDAGTSTWGAVGSGLGPSAPANVDLAIDSHDHLYVVGAFSTAGGVSANQAAMWDGTSWSALDGGLSNGIPFDLTIDTADQVYVVGSFLSAMDGDSEVANTSYFARWNGDNWQGMSTVFNGGNANAVAIGGRYGAVFVGGSMTSTNPATSALNYVASVQPGPTITSVTPSRVTVDGGTPFAVNGAALKGAYIGITVDGAVPPRDASVSQALFTAETDPHAAGDVTLSFLTPVGTATATITYVAPATITSISPEAGPVGGGNTVTISGTGLTDVTSVDIGGTVATSLTVVSDSQLTVAAPAHVADLSDVVVHSPFGDATSTGAYRFAVAPVVTTVSPSSGSSLGGTAVTIDGANFTGATTVEFGSTLGTVVTVVSDTQLTVLSPAGSGSDVGITVTGPGGSTPSSAAWDYISAPTAPRSLRQTAKAKGSMSFAWLEPASDGGGAISGYTVQYRKHGTSTWTTWATLTSARSVKLRNLSDGVRYDVRVAAQNVQVGTYASITSTTPARPAAPTRVSATVRGAIVTMKWSKAVVRHGGTRTANRIVCVKGSATTQRRFSATATAGRVTVTKGTWSCRVYAYTEAGRGPGSTAKKVRVS</sequence>
<dbReference type="Pfam" id="PF00041">
    <property type="entry name" value="fn3"/>
    <property type="match status" value="1"/>
</dbReference>
<evidence type="ECO:0000313" key="2">
    <source>
        <dbReference type="EMBL" id="CAB5023110.1"/>
    </source>
</evidence>
<dbReference type="PANTHER" id="PTHR31778:SF2">
    <property type="entry name" value="BUD SITE SELECTION PROTEIN RAX2"/>
    <property type="match status" value="1"/>
</dbReference>
<dbReference type="InterPro" id="IPR024982">
    <property type="entry name" value="Rax2-like_C"/>
</dbReference>
<dbReference type="PANTHER" id="PTHR31778">
    <property type="entry name" value="BUD SITE SELECTION PROTEIN RAX2"/>
    <property type="match status" value="1"/>
</dbReference>
<name>A0A6J7QZG2_9ZZZZ</name>
<dbReference type="GO" id="GO:1902929">
    <property type="term" value="C:plasma membrane of growing cell tip"/>
    <property type="evidence" value="ECO:0007669"/>
    <property type="project" value="TreeGrafter"/>
</dbReference>
<dbReference type="InterPro" id="IPR002909">
    <property type="entry name" value="IPT_dom"/>
</dbReference>
<dbReference type="InterPro" id="IPR011043">
    <property type="entry name" value="Gal_Oxase/kelch_b-propeller"/>
</dbReference>
<accession>A0A6J7QZG2</accession>
<dbReference type="Gene3D" id="2.60.40.10">
    <property type="entry name" value="Immunoglobulins"/>
    <property type="match status" value="4"/>
</dbReference>
<dbReference type="InterPro" id="IPR013783">
    <property type="entry name" value="Ig-like_fold"/>
</dbReference>
<dbReference type="InterPro" id="IPR003961">
    <property type="entry name" value="FN3_dom"/>
</dbReference>
<feature type="domain" description="Fibronectin type-III" evidence="1">
    <location>
        <begin position="646"/>
        <end position="739"/>
    </location>
</feature>
<dbReference type="InterPro" id="IPR036116">
    <property type="entry name" value="FN3_sf"/>
</dbReference>
<dbReference type="CDD" id="cd00102">
    <property type="entry name" value="IPT"/>
    <property type="match status" value="1"/>
</dbReference>
<gene>
    <name evidence="2" type="ORF">UFOPK3992_01829</name>
</gene>
<dbReference type="SMART" id="SM00429">
    <property type="entry name" value="IPT"/>
    <property type="match status" value="2"/>
</dbReference>
<dbReference type="SUPFAM" id="SSF49265">
    <property type="entry name" value="Fibronectin type III"/>
    <property type="match status" value="1"/>
</dbReference>
<dbReference type="SMART" id="SM00060">
    <property type="entry name" value="FN3"/>
    <property type="match status" value="2"/>
</dbReference>
<dbReference type="AlphaFoldDB" id="A0A6J7QZG2"/>
<dbReference type="InterPro" id="IPR014756">
    <property type="entry name" value="Ig_E-set"/>
</dbReference>